<sequence>MEATSLRFATAARTLGQVARREGLVAPSFRSPPRTVGLDRSIRRLPAGVVVSVRLRDRAWVAVLADMVDGVVVANLLESIDASRLRTLLWDALEAEQSLTVVEAPLQPAPRASLSAATRNVA</sequence>
<accession>A0A6J5YCU3</accession>
<protein>
    <submittedName>
        <fullName evidence="1">Unannotated protein</fullName>
    </submittedName>
</protein>
<organism evidence="1">
    <name type="scientific">freshwater metagenome</name>
    <dbReference type="NCBI Taxonomy" id="449393"/>
    <lineage>
        <taxon>unclassified sequences</taxon>
        <taxon>metagenomes</taxon>
        <taxon>ecological metagenomes</taxon>
    </lineage>
</organism>
<name>A0A6J5YCU3_9ZZZZ</name>
<proteinExistence type="predicted"/>
<gene>
    <name evidence="1" type="ORF">UFOPK1392_01807</name>
</gene>
<dbReference type="AlphaFoldDB" id="A0A6J5YCU3"/>
<dbReference type="EMBL" id="CAEMXZ010000096">
    <property type="protein sequence ID" value="CAB4324044.1"/>
    <property type="molecule type" value="Genomic_DNA"/>
</dbReference>
<evidence type="ECO:0000313" key="1">
    <source>
        <dbReference type="EMBL" id="CAB4324044.1"/>
    </source>
</evidence>
<reference evidence="1" key="1">
    <citation type="submission" date="2020-05" db="EMBL/GenBank/DDBJ databases">
        <authorList>
            <person name="Chiriac C."/>
            <person name="Salcher M."/>
            <person name="Ghai R."/>
            <person name="Kavagutti S V."/>
        </authorList>
    </citation>
    <scope>NUCLEOTIDE SEQUENCE</scope>
</reference>